<dbReference type="EMBL" id="SDRB02004854">
    <property type="protein sequence ID" value="THG15243.1"/>
    <property type="molecule type" value="Genomic_DNA"/>
</dbReference>
<evidence type="ECO:0000256" key="1">
    <source>
        <dbReference type="SAM" id="MobiDB-lite"/>
    </source>
</evidence>
<evidence type="ECO:0000313" key="2">
    <source>
        <dbReference type="EMBL" id="THG15243.1"/>
    </source>
</evidence>
<keyword evidence="3" id="KW-1185">Reference proteome</keyword>
<name>A0A4S4EFQ5_CAMSN</name>
<proteinExistence type="predicted"/>
<protein>
    <submittedName>
        <fullName evidence="2">Uncharacterized protein</fullName>
    </submittedName>
</protein>
<evidence type="ECO:0000313" key="3">
    <source>
        <dbReference type="Proteomes" id="UP000306102"/>
    </source>
</evidence>
<accession>A0A4S4EFQ5</accession>
<reference evidence="2 3" key="1">
    <citation type="journal article" date="2018" name="Proc. Natl. Acad. Sci. U.S.A.">
        <title>Draft genome sequence of Camellia sinensis var. sinensis provides insights into the evolution of the tea genome and tea quality.</title>
        <authorList>
            <person name="Wei C."/>
            <person name="Yang H."/>
            <person name="Wang S."/>
            <person name="Zhao J."/>
            <person name="Liu C."/>
            <person name="Gao L."/>
            <person name="Xia E."/>
            <person name="Lu Y."/>
            <person name="Tai Y."/>
            <person name="She G."/>
            <person name="Sun J."/>
            <person name="Cao H."/>
            <person name="Tong W."/>
            <person name="Gao Q."/>
            <person name="Li Y."/>
            <person name="Deng W."/>
            <person name="Jiang X."/>
            <person name="Wang W."/>
            <person name="Chen Q."/>
            <person name="Zhang S."/>
            <person name="Li H."/>
            <person name="Wu J."/>
            <person name="Wang P."/>
            <person name="Li P."/>
            <person name="Shi C."/>
            <person name="Zheng F."/>
            <person name="Jian J."/>
            <person name="Huang B."/>
            <person name="Shan D."/>
            <person name="Shi M."/>
            <person name="Fang C."/>
            <person name="Yue Y."/>
            <person name="Li F."/>
            <person name="Li D."/>
            <person name="Wei S."/>
            <person name="Han B."/>
            <person name="Jiang C."/>
            <person name="Yin Y."/>
            <person name="Xia T."/>
            <person name="Zhang Z."/>
            <person name="Bennetzen J.L."/>
            <person name="Zhao S."/>
            <person name="Wan X."/>
        </authorList>
    </citation>
    <scope>NUCLEOTIDE SEQUENCE [LARGE SCALE GENOMIC DNA]</scope>
    <source>
        <strain evidence="3">cv. Shuchazao</strain>
        <tissue evidence="2">Leaf</tissue>
    </source>
</reference>
<sequence length="133" mass="14789">MRQPLAKVPNSMSWTWNGEPQYANFRALLQGSTLLMSSQCSTSTHYNQEAHFLSQQSDLEAQQSALGLPNSSHPNQSPKQSPSKKTRNEELIQIVKLLFARAKSQDEDNTSDRSASSEASTSHDPYGSQYQDA</sequence>
<comment type="caution">
    <text evidence="2">The sequence shown here is derived from an EMBL/GenBank/DDBJ whole genome shotgun (WGS) entry which is preliminary data.</text>
</comment>
<organism evidence="2 3">
    <name type="scientific">Camellia sinensis var. sinensis</name>
    <name type="common">China tea</name>
    <dbReference type="NCBI Taxonomy" id="542762"/>
    <lineage>
        <taxon>Eukaryota</taxon>
        <taxon>Viridiplantae</taxon>
        <taxon>Streptophyta</taxon>
        <taxon>Embryophyta</taxon>
        <taxon>Tracheophyta</taxon>
        <taxon>Spermatophyta</taxon>
        <taxon>Magnoliopsida</taxon>
        <taxon>eudicotyledons</taxon>
        <taxon>Gunneridae</taxon>
        <taxon>Pentapetalae</taxon>
        <taxon>asterids</taxon>
        <taxon>Ericales</taxon>
        <taxon>Theaceae</taxon>
        <taxon>Camellia</taxon>
    </lineage>
</organism>
<dbReference type="Proteomes" id="UP000306102">
    <property type="component" value="Unassembled WGS sequence"/>
</dbReference>
<feature type="region of interest" description="Disordered" evidence="1">
    <location>
        <begin position="51"/>
        <end position="88"/>
    </location>
</feature>
<gene>
    <name evidence="2" type="ORF">TEA_023248</name>
</gene>
<dbReference type="AlphaFoldDB" id="A0A4S4EFQ5"/>
<feature type="compositionally biased region" description="Polar residues" evidence="1">
    <location>
        <begin position="51"/>
        <end position="83"/>
    </location>
</feature>
<feature type="region of interest" description="Disordered" evidence="1">
    <location>
        <begin position="102"/>
        <end position="133"/>
    </location>
</feature>
<feature type="compositionally biased region" description="Low complexity" evidence="1">
    <location>
        <begin position="112"/>
        <end position="122"/>
    </location>
</feature>